<evidence type="ECO:0000256" key="4">
    <source>
        <dbReference type="ARBA" id="ARBA00023242"/>
    </source>
</evidence>
<organism evidence="6">
    <name type="scientific">Cyberlindnera fabianii</name>
    <name type="common">Yeast</name>
    <name type="synonym">Hansenula fabianii</name>
    <dbReference type="NCBI Taxonomy" id="36022"/>
    <lineage>
        <taxon>Eukaryota</taxon>
        <taxon>Fungi</taxon>
        <taxon>Dikarya</taxon>
        <taxon>Ascomycota</taxon>
        <taxon>Saccharomycotina</taxon>
        <taxon>Saccharomycetes</taxon>
        <taxon>Phaffomycetales</taxon>
        <taxon>Phaffomycetaceae</taxon>
        <taxon>Cyberlindnera</taxon>
    </lineage>
</organism>
<dbReference type="EMBL" id="MPUK01000005">
    <property type="protein sequence ID" value="ONH67293.1"/>
    <property type="molecule type" value="Genomic_DNA"/>
</dbReference>
<comment type="subcellular location">
    <subcellularLocation>
        <location evidence="1">Nucleus</location>
        <location evidence="1">Nucleolus</location>
    </subcellularLocation>
</comment>
<reference evidence="7" key="3">
    <citation type="submission" date="2017-01" db="EMBL/GenBank/DDBJ databases">
        <authorList>
            <person name="Mah S.A."/>
            <person name="Swanson W.J."/>
            <person name="Moy G.W."/>
            <person name="Vacquier V.D."/>
        </authorList>
    </citation>
    <scope>NUCLEOTIDE SEQUENCE [LARGE SCALE GENOMIC DNA]</scope>
    <source>
        <strain evidence="7">65</strain>
    </source>
</reference>
<dbReference type="InterPro" id="IPR019186">
    <property type="entry name" value="Nucleolar_protein_12"/>
</dbReference>
<feature type="region of interest" description="Disordered" evidence="5">
    <location>
        <begin position="204"/>
        <end position="235"/>
    </location>
</feature>
<dbReference type="GO" id="GO:0019843">
    <property type="term" value="F:rRNA binding"/>
    <property type="evidence" value="ECO:0007669"/>
    <property type="project" value="TreeGrafter"/>
</dbReference>
<feature type="region of interest" description="Disordered" evidence="5">
    <location>
        <begin position="85"/>
        <end position="152"/>
    </location>
</feature>
<dbReference type="AlphaFoldDB" id="A0A061B0W9"/>
<evidence type="ECO:0000256" key="3">
    <source>
        <dbReference type="ARBA" id="ARBA00023054"/>
    </source>
</evidence>
<comment type="similarity">
    <text evidence="2">Belongs to the RRP17 family.</text>
</comment>
<evidence type="ECO:0000256" key="5">
    <source>
        <dbReference type="SAM" id="MobiDB-lite"/>
    </source>
</evidence>
<reference evidence="6" key="1">
    <citation type="journal article" date="2014" name="Genome Announc.">
        <title>Genome sequence of the yeast Cyberlindnera fabianii (Hansenula fabianii).</title>
        <authorList>
            <person name="Freel K.C."/>
            <person name="Sarilar V."/>
            <person name="Neuveglise C."/>
            <person name="Devillers H."/>
            <person name="Friedrich A."/>
            <person name="Schacherer J."/>
        </authorList>
    </citation>
    <scope>NUCLEOTIDE SEQUENCE</scope>
    <source>
        <strain evidence="6">YJS4271</strain>
    </source>
</reference>
<gene>
    <name evidence="7" type="ORF">BON22_2836</name>
    <name evidence="6" type="ORF">CYFA0S_11e00628g</name>
</gene>
<dbReference type="EMBL" id="LK052896">
    <property type="protein sequence ID" value="CDR43135.1"/>
    <property type="molecule type" value="Genomic_DNA"/>
</dbReference>
<evidence type="ECO:0000313" key="8">
    <source>
        <dbReference type="Proteomes" id="UP000189513"/>
    </source>
</evidence>
<feature type="compositionally biased region" description="Acidic residues" evidence="5">
    <location>
        <begin position="114"/>
        <end position="132"/>
    </location>
</feature>
<accession>A0A061B0W9</accession>
<keyword evidence="8" id="KW-1185">Reference proteome</keyword>
<dbReference type="PANTHER" id="PTHR14577:SF0">
    <property type="entry name" value="NUCLEOLAR PROTEIN 12"/>
    <property type="match status" value="1"/>
</dbReference>
<dbReference type="VEuPathDB" id="FungiDB:BON22_2836"/>
<dbReference type="STRING" id="36022.A0A061B0W9"/>
<dbReference type="Proteomes" id="UP000189513">
    <property type="component" value="Unassembled WGS sequence"/>
</dbReference>
<name>A0A061B0W9_CYBFA</name>
<dbReference type="GO" id="GO:0005730">
    <property type="term" value="C:nucleolus"/>
    <property type="evidence" value="ECO:0007669"/>
    <property type="project" value="UniProtKB-SubCell"/>
</dbReference>
<evidence type="ECO:0000313" key="7">
    <source>
        <dbReference type="EMBL" id="ONH67293.1"/>
    </source>
</evidence>
<protein>
    <submittedName>
        <fullName evidence="6">CYFA0S11e00628g1_1</fullName>
    </submittedName>
    <submittedName>
        <fullName evidence="7">Ribosomal RNA-processing protein 17</fullName>
    </submittedName>
</protein>
<evidence type="ECO:0000313" key="6">
    <source>
        <dbReference type="EMBL" id="CDR43135.1"/>
    </source>
</evidence>
<keyword evidence="4" id="KW-0539">Nucleus</keyword>
<proteinExistence type="inferred from homology"/>
<sequence>MARSNREILTGGKKYTQNKGKKHLVEEVVFNKDDREEYLTGFHKRKLERQKKAQQFHKEQERLAKIEQRKQIKLDKEKEMLEQLEKYKESMRIMNGAGLDSSDDEDDDKKNGDESQDEDEEEWTGFADDDNNGDDHEQQGGPKGILKKKEVYGEDATEVTIEELPNDIEEIAKLNYVNLKKSKKVLEESIDRAQKYAVIAGAEKPKQKKKKFRYLSKSERRQNNRKAITNKRRRD</sequence>
<keyword evidence="3" id="KW-0175">Coiled coil</keyword>
<dbReference type="OrthoDB" id="551633at2759"/>
<dbReference type="OMA" id="EWDGFPD"/>
<dbReference type="PANTHER" id="PTHR14577">
    <property type="entry name" value="NUCLEOLAR PROTEIN 12"/>
    <property type="match status" value="1"/>
</dbReference>
<dbReference type="Pfam" id="PF09805">
    <property type="entry name" value="Nop25"/>
    <property type="match status" value="1"/>
</dbReference>
<evidence type="ECO:0000256" key="1">
    <source>
        <dbReference type="ARBA" id="ARBA00004604"/>
    </source>
</evidence>
<reference evidence="8" key="2">
    <citation type="journal article" date="2017" name="Genome Announc.">
        <title>Genome sequences of Cyberlindnera fabianii 65, Pichia kudriavzevii 129, and Saccharomyces cerevisiae 131 isolated from fermented masau fruits in Zimbabwe.</title>
        <authorList>
            <person name="van Rijswijck I.M.H."/>
            <person name="Derks M.F.L."/>
            <person name="Abee T."/>
            <person name="de Ridder D."/>
            <person name="Smid E.J."/>
        </authorList>
    </citation>
    <scope>NUCLEOTIDE SEQUENCE [LARGE SCALE GENOMIC DNA]</scope>
    <source>
        <strain evidence="8">65</strain>
    </source>
</reference>
<evidence type="ECO:0000256" key="2">
    <source>
        <dbReference type="ARBA" id="ARBA00007175"/>
    </source>
</evidence>